<organism evidence="1 2">
    <name type="scientific">Austropuccinia psidii MF-1</name>
    <dbReference type="NCBI Taxonomy" id="1389203"/>
    <lineage>
        <taxon>Eukaryota</taxon>
        <taxon>Fungi</taxon>
        <taxon>Dikarya</taxon>
        <taxon>Basidiomycota</taxon>
        <taxon>Pucciniomycotina</taxon>
        <taxon>Pucciniomycetes</taxon>
        <taxon>Pucciniales</taxon>
        <taxon>Sphaerophragmiaceae</taxon>
        <taxon>Austropuccinia</taxon>
    </lineage>
</organism>
<dbReference type="EMBL" id="AVOT02074742">
    <property type="protein sequence ID" value="MBW0563779.1"/>
    <property type="molecule type" value="Genomic_DNA"/>
</dbReference>
<reference evidence="1" key="1">
    <citation type="submission" date="2021-03" db="EMBL/GenBank/DDBJ databases">
        <title>Draft genome sequence of rust myrtle Austropuccinia psidii MF-1, a brazilian biotype.</title>
        <authorList>
            <person name="Quecine M.C."/>
            <person name="Pachon D.M.R."/>
            <person name="Bonatelli M.L."/>
            <person name="Correr F.H."/>
            <person name="Franceschini L.M."/>
            <person name="Leite T.F."/>
            <person name="Margarido G.R.A."/>
            <person name="Almeida C.A."/>
            <person name="Ferrarezi J.A."/>
            <person name="Labate C.A."/>
        </authorList>
    </citation>
    <scope>NUCLEOTIDE SEQUENCE</scope>
    <source>
        <strain evidence="1">MF-1</strain>
    </source>
</reference>
<evidence type="ECO:0000313" key="2">
    <source>
        <dbReference type="Proteomes" id="UP000765509"/>
    </source>
</evidence>
<evidence type="ECO:0000313" key="1">
    <source>
        <dbReference type="EMBL" id="MBW0563779.1"/>
    </source>
</evidence>
<gene>
    <name evidence="1" type="ORF">O181_103494</name>
</gene>
<dbReference type="InterPro" id="IPR012337">
    <property type="entry name" value="RNaseH-like_sf"/>
</dbReference>
<dbReference type="Proteomes" id="UP000765509">
    <property type="component" value="Unassembled WGS sequence"/>
</dbReference>
<sequence>MSAPWTILHELLGTKLLFSTAYHPKTDALAESPIQTPEDMIRKFHDYFLKLKDSDCFTHYWYTLMPELQLAYKTSIHASTSKTPAILEKRWNPKLPVDTMKKDSFDIHPSASSFKILLDKVRNHENQIITDAFEYARQKLNKSDKTPELKLGDLILVSTLDINNIKGQKKFKY</sequence>
<dbReference type="InterPro" id="IPR036397">
    <property type="entry name" value="RNaseH_sf"/>
</dbReference>
<dbReference type="Gene3D" id="3.30.420.10">
    <property type="entry name" value="Ribonuclease H-like superfamily/Ribonuclease H"/>
    <property type="match status" value="1"/>
</dbReference>
<keyword evidence="2" id="KW-1185">Reference proteome</keyword>
<comment type="caution">
    <text evidence="1">The sequence shown here is derived from an EMBL/GenBank/DDBJ whole genome shotgun (WGS) entry which is preliminary data.</text>
</comment>
<dbReference type="OrthoDB" id="4779840at2759"/>
<dbReference type="AlphaFoldDB" id="A0A9Q3PJA4"/>
<proteinExistence type="predicted"/>
<evidence type="ECO:0008006" key="3">
    <source>
        <dbReference type="Google" id="ProtNLM"/>
    </source>
</evidence>
<accession>A0A9Q3PJA4</accession>
<dbReference type="SUPFAM" id="SSF53098">
    <property type="entry name" value="Ribonuclease H-like"/>
    <property type="match status" value="1"/>
</dbReference>
<dbReference type="GO" id="GO:0003676">
    <property type="term" value="F:nucleic acid binding"/>
    <property type="evidence" value="ECO:0007669"/>
    <property type="project" value="InterPro"/>
</dbReference>
<name>A0A9Q3PJA4_9BASI</name>
<protein>
    <recommendedName>
        <fullName evidence="3">Integrase catalytic domain-containing protein</fullName>
    </recommendedName>
</protein>